<feature type="transmembrane region" description="Helical" evidence="9">
    <location>
        <begin position="195"/>
        <end position="214"/>
    </location>
</feature>
<dbReference type="PANTHER" id="PTHR30413">
    <property type="entry name" value="INNER MEMBRANE TRANSPORT PERMEASE"/>
    <property type="match status" value="1"/>
</dbReference>
<dbReference type="GO" id="GO:0005886">
    <property type="term" value="C:plasma membrane"/>
    <property type="evidence" value="ECO:0007669"/>
    <property type="project" value="UniProtKB-SubCell"/>
</dbReference>
<dbReference type="Proteomes" id="UP000184097">
    <property type="component" value="Unassembled WGS sequence"/>
</dbReference>
<keyword evidence="6 9" id="KW-0812">Transmembrane</keyword>
<feature type="domain" description="ABC transmembrane type-2" evidence="10">
    <location>
        <begin position="50"/>
        <end position="275"/>
    </location>
</feature>
<dbReference type="Pfam" id="PF01061">
    <property type="entry name" value="ABC2_membrane"/>
    <property type="match status" value="1"/>
</dbReference>
<accession>A0A1M7T5B1</accession>
<evidence type="ECO:0000256" key="4">
    <source>
        <dbReference type="ARBA" id="ARBA00022475"/>
    </source>
</evidence>
<keyword evidence="5" id="KW-0997">Cell inner membrane</keyword>
<comment type="subcellular location">
    <subcellularLocation>
        <location evidence="1">Cell inner membrane</location>
        <topology evidence="1">Multi-pass membrane protein</topology>
    </subcellularLocation>
    <subcellularLocation>
        <location evidence="9">Cell membrane</location>
        <topology evidence="9">Multi-pass membrane protein</topology>
    </subcellularLocation>
</comment>
<evidence type="ECO:0000259" key="10">
    <source>
        <dbReference type="PROSITE" id="PS51012"/>
    </source>
</evidence>
<keyword evidence="3 9" id="KW-0813">Transport</keyword>
<proteinExistence type="inferred from homology"/>
<sequence length="283" mass="32322">MKQRKAEWDVVITPKRKWYSLNLNEVFRYKDLIILFVKRSFNSQYKQTVLGPMWFVINPLLTTFISTLIFGNIAGIQSDGIPYFLFYLVGYTLWNYFSTCVSTTSTTFTANAGIMGKVYFPRLTMPISSVLFAAINMLVIFAMSIITMIIYMLKGCSIHLTLNILLIPILMFQTAILGLGVGIIISSMTTKYRDLAILVSFGLNLWMYLTPVVYPISDLSPKFRTIILLNPMSAIVQNYKFALLGIGDMEIKYWIVSQLTTIVLFLIGVLTFNRVERTFMDTV</sequence>
<dbReference type="PROSITE" id="PS51012">
    <property type="entry name" value="ABC_TM2"/>
    <property type="match status" value="1"/>
</dbReference>
<organism evidence="11 12">
    <name type="scientific">Butyrivibrio hungatei DSM 14810</name>
    <dbReference type="NCBI Taxonomy" id="1121132"/>
    <lineage>
        <taxon>Bacteria</taxon>
        <taxon>Bacillati</taxon>
        <taxon>Bacillota</taxon>
        <taxon>Clostridia</taxon>
        <taxon>Lachnospirales</taxon>
        <taxon>Lachnospiraceae</taxon>
        <taxon>Butyrivibrio</taxon>
    </lineage>
</organism>
<dbReference type="GO" id="GO:0140359">
    <property type="term" value="F:ABC-type transporter activity"/>
    <property type="evidence" value="ECO:0007669"/>
    <property type="project" value="InterPro"/>
</dbReference>
<gene>
    <name evidence="11" type="ORF">SAMN02745247_03024</name>
</gene>
<dbReference type="InterPro" id="IPR047817">
    <property type="entry name" value="ABC2_TM_bact-type"/>
</dbReference>
<protein>
    <recommendedName>
        <fullName evidence="9">Transport permease protein</fullName>
    </recommendedName>
</protein>
<dbReference type="AlphaFoldDB" id="A0A1M7T5B1"/>
<feature type="transmembrane region" description="Helical" evidence="9">
    <location>
        <begin position="80"/>
        <end position="97"/>
    </location>
</feature>
<dbReference type="GO" id="GO:0015920">
    <property type="term" value="P:lipopolysaccharide transport"/>
    <property type="evidence" value="ECO:0007669"/>
    <property type="project" value="TreeGrafter"/>
</dbReference>
<dbReference type="InterPro" id="IPR013525">
    <property type="entry name" value="ABC2_TM"/>
</dbReference>
<dbReference type="EMBL" id="FRDH01000017">
    <property type="protein sequence ID" value="SHN65842.1"/>
    <property type="molecule type" value="Genomic_DNA"/>
</dbReference>
<name>A0A1M7T5B1_9FIRM</name>
<evidence type="ECO:0000256" key="2">
    <source>
        <dbReference type="ARBA" id="ARBA00007783"/>
    </source>
</evidence>
<evidence type="ECO:0000256" key="1">
    <source>
        <dbReference type="ARBA" id="ARBA00004429"/>
    </source>
</evidence>
<evidence type="ECO:0000256" key="6">
    <source>
        <dbReference type="ARBA" id="ARBA00022692"/>
    </source>
</evidence>
<evidence type="ECO:0000256" key="3">
    <source>
        <dbReference type="ARBA" id="ARBA00022448"/>
    </source>
</evidence>
<feature type="transmembrane region" description="Helical" evidence="9">
    <location>
        <begin position="130"/>
        <end position="153"/>
    </location>
</feature>
<evidence type="ECO:0000256" key="8">
    <source>
        <dbReference type="ARBA" id="ARBA00023136"/>
    </source>
</evidence>
<evidence type="ECO:0000256" key="9">
    <source>
        <dbReference type="RuleBase" id="RU361157"/>
    </source>
</evidence>
<feature type="transmembrane region" description="Helical" evidence="9">
    <location>
        <begin position="253"/>
        <end position="272"/>
    </location>
</feature>
<keyword evidence="4 9" id="KW-1003">Cell membrane</keyword>
<comment type="similarity">
    <text evidence="2 9">Belongs to the ABC-2 integral membrane protein family.</text>
</comment>
<evidence type="ECO:0000256" key="7">
    <source>
        <dbReference type="ARBA" id="ARBA00022989"/>
    </source>
</evidence>
<feature type="transmembrane region" description="Helical" evidence="9">
    <location>
        <begin position="53"/>
        <end position="73"/>
    </location>
</feature>
<reference evidence="11 12" key="1">
    <citation type="submission" date="2016-12" db="EMBL/GenBank/DDBJ databases">
        <authorList>
            <person name="Song W.-J."/>
            <person name="Kurnit D.M."/>
        </authorList>
    </citation>
    <scope>NUCLEOTIDE SEQUENCE [LARGE SCALE GENOMIC DNA]</scope>
    <source>
        <strain evidence="11 12">DSM 14810</strain>
    </source>
</reference>
<evidence type="ECO:0000313" key="12">
    <source>
        <dbReference type="Proteomes" id="UP000184097"/>
    </source>
</evidence>
<keyword evidence="7 9" id="KW-1133">Transmembrane helix</keyword>
<dbReference type="PANTHER" id="PTHR30413:SF8">
    <property type="entry name" value="TRANSPORT PERMEASE PROTEIN"/>
    <property type="match status" value="1"/>
</dbReference>
<evidence type="ECO:0000313" key="11">
    <source>
        <dbReference type="EMBL" id="SHN65842.1"/>
    </source>
</evidence>
<keyword evidence="8 9" id="KW-0472">Membrane</keyword>
<evidence type="ECO:0000256" key="5">
    <source>
        <dbReference type="ARBA" id="ARBA00022519"/>
    </source>
</evidence>
<feature type="transmembrane region" description="Helical" evidence="9">
    <location>
        <begin position="165"/>
        <end position="189"/>
    </location>
</feature>
<dbReference type="RefSeq" id="WP_072705659.1">
    <property type="nucleotide sequence ID" value="NZ_FRDH01000017.1"/>
</dbReference>